<proteinExistence type="predicted"/>
<comment type="caution">
    <text evidence="1">The sequence shown here is derived from an EMBL/GenBank/DDBJ whole genome shotgun (WGS) entry which is preliminary data.</text>
</comment>
<dbReference type="Proteomes" id="UP000662618">
    <property type="component" value="Unassembled WGS sequence"/>
</dbReference>
<dbReference type="InterPro" id="IPR025535">
    <property type="entry name" value="DUF4421"/>
</dbReference>
<evidence type="ECO:0008006" key="3">
    <source>
        <dbReference type="Google" id="ProtNLM"/>
    </source>
</evidence>
<dbReference type="Pfam" id="PF14391">
    <property type="entry name" value="DUF4421"/>
    <property type="match status" value="1"/>
</dbReference>
<evidence type="ECO:0000313" key="2">
    <source>
        <dbReference type="Proteomes" id="UP000662618"/>
    </source>
</evidence>
<dbReference type="AlphaFoldDB" id="A0A9N8MKA1"/>
<protein>
    <recommendedName>
        <fullName evidence="3">DUF4421 domain-containing protein</fullName>
    </recommendedName>
</protein>
<accession>A0A9N8MKA1</accession>
<sequence>MIIIKICTFTVISKDNMKSSVFFALFFGFSAIVNSQEISVSDEKKYLEDDRHKISLVGGISYVNNSFGLFYEGETFRLKPNDSFYTEFFLRYRWVDASISFAPKFVRINNDNDMKGKTKYFNLGFAFFISPKLRQYVNFNQVKGLYLEDTKRFFETVLNDEFTQELSDDFMQFLDAKYQSFTGDTSYLWFGKKENYRTYTNMTYKPLKNDFVLLTGLVYQYNLMKNTNRAKYQGLEINDTENGNSVTKDIRLTLRTGGGMQKIIGKNWYAIVEIYPQIHYGYLTDENYNEFNVGLNSYSRIGFDNGKWFFGGGAQLNWINSNNDNFYSTTNWLFRFGIGFRIKSPKFVDKQFDKIDQILK</sequence>
<organism evidence="1 2">
    <name type="scientific">Chryseobacterium aquaeductus</name>
    <dbReference type="NCBI Taxonomy" id="2675056"/>
    <lineage>
        <taxon>Bacteria</taxon>
        <taxon>Pseudomonadati</taxon>
        <taxon>Bacteroidota</taxon>
        <taxon>Flavobacteriia</taxon>
        <taxon>Flavobacteriales</taxon>
        <taxon>Weeksellaceae</taxon>
        <taxon>Chryseobacterium group</taxon>
        <taxon>Chryseobacterium</taxon>
    </lineage>
</organism>
<name>A0A9N8MKA1_9FLAO</name>
<dbReference type="EMBL" id="CAJIMS010000001">
    <property type="protein sequence ID" value="CAD7816537.1"/>
    <property type="molecule type" value="Genomic_DNA"/>
</dbReference>
<gene>
    <name evidence="1" type="ORF">CHRY9390_03189</name>
</gene>
<reference evidence="1" key="1">
    <citation type="submission" date="2020-12" db="EMBL/GenBank/DDBJ databases">
        <authorList>
            <person name="Rodrigo-Torres L."/>
            <person name="Arahal R. D."/>
            <person name="Lucena T."/>
        </authorList>
    </citation>
    <scope>NUCLEOTIDE SEQUENCE</scope>
    <source>
        <strain evidence="1">CECT 9390</strain>
    </source>
</reference>
<keyword evidence="2" id="KW-1185">Reference proteome</keyword>
<evidence type="ECO:0000313" key="1">
    <source>
        <dbReference type="EMBL" id="CAD7816537.1"/>
    </source>
</evidence>
<dbReference type="RefSeq" id="WP_162089373.1">
    <property type="nucleotide sequence ID" value="NZ_CAJIMS010000001.1"/>
</dbReference>